<feature type="region of interest" description="Disordered" evidence="1">
    <location>
        <begin position="285"/>
        <end position="306"/>
    </location>
</feature>
<evidence type="ECO:0000313" key="2">
    <source>
        <dbReference type="EMBL" id="GAA4330826.1"/>
    </source>
</evidence>
<evidence type="ECO:0000313" key="3">
    <source>
        <dbReference type="Proteomes" id="UP001500582"/>
    </source>
</evidence>
<accession>A0ABP8GW43</accession>
<feature type="region of interest" description="Disordered" evidence="1">
    <location>
        <begin position="409"/>
        <end position="434"/>
    </location>
</feature>
<comment type="caution">
    <text evidence="2">The sequence shown here is derived from an EMBL/GenBank/DDBJ whole genome shotgun (WGS) entry which is preliminary data.</text>
</comment>
<reference evidence="3" key="1">
    <citation type="journal article" date="2019" name="Int. J. Syst. Evol. Microbiol.">
        <title>The Global Catalogue of Microorganisms (GCM) 10K type strain sequencing project: providing services to taxonomists for standard genome sequencing and annotation.</title>
        <authorList>
            <consortium name="The Broad Institute Genomics Platform"/>
            <consortium name="The Broad Institute Genome Sequencing Center for Infectious Disease"/>
            <person name="Wu L."/>
            <person name="Ma J."/>
        </authorList>
    </citation>
    <scope>NUCLEOTIDE SEQUENCE [LARGE SCALE GENOMIC DNA]</scope>
    <source>
        <strain evidence="3">JCM 17705</strain>
    </source>
</reference>
<evidence type="ECO:0000256" key="1">
    <source>
        <dbReference type="SAM" id="MobiDB-lite"/>
    </source>
</evidence>
<dbReference type="Proteomes" id="UP001500582">
    <property type="component" value="Unassembled WGS sequence"/>
</dbReference>
<proteinExistence type="predicted"/>
<keyword evidence="3" id="KW-1185">Reference proteome</keyword>
<protein>
    <submittedName>
        <fullName evidence="2">Uncharacterized protein</fullName>
    </submittedName>
</protein>
<organism evidence="2 3">
    <name type="scientific">Mucilaginibacter gynuensis</name>
    <dbReference type="NCBI Taxonomy" id="1302236"/>
    <lineage>
        <taxon>Bacteria</taxon>
        <taxon>Pseudomonadati</taxon>
        <taxon>Bacteroidota</taxon>
        <taxon>Sphingobacteriia</taxon>
        <taxon>Sphingobacteriales</taxon>
        <taxon>Sphingobacteriaceae</taxon>
        <taxon>Mucilaginibacter</taxon>
    </lineage>
</organism>
<gene>
    <name evidence="2" type="ORF">GCM10023149_36280</name>
</gene>
<dbReference type="RefSeq" id="WP_345212567.1">
    <property type="nucleotide sequence ID" value="NZ_BAABFT010000010.1"/>
</dbReference>
<dbReference type="EMBL" id="BAABFT010000010">
    <property type="protein sequence ID" value="GAA4330826.1"/>
    <property type="molecule type" value="Genomic_DNA"/>
</dbReference>
<sequence>MDQYQNNRQNELLYELLADPANTGQFHAQNLQQLVSQYPQSGFLHALLVHAGGGQNPAQAAAYFDTRALQKLIQDAPGLPAVQLEQVFHQNGSIGLREYNDNASLAAEIEARPVQYFDDAQVIELSTETYPEAIITPVDEITPLIEAQAEEAPIQNEPQAEETPLQFIDEEANPTAVEDSLQPVQGAVDIEDEVYDEIVGIEHIAIDAVNNNAIVADSESAVLTYADPFSAEDSHNLTHPQEEATPDVTAKAENTFNIKDEAEKLYVGNIAATDYFMFDRAFSERTPTNETPEPEAQPITGQPAEQKTVADDEEVMKYHDDTMPYTFMWWLSKTRKEHAGVNQPYAHFKPQAVQATKTGAAVPDALQHQYVENIFHITSVEQLDKSTAQHVETNVKRKGDEIVERFIKEEPQIKPPSSERLDNENKARKSSEDHGELVSETLATIYADQMLYHKAISIYKKLMLKFPEKSRYFADQIKNLEKRTN</sequence>
<name>A0ABP8GW43_9SPHI</name>